<dbReference type="Pfam" id="PF03372">
    <property type="entry name" value="Exo_endo_phos"/>
    <property type="match status" value="1"/>
</dbReference>
<evidence type="ECO:0000313" key="2">
    <source>
        <dbReference type="EMBL" id="PNF13775.1"/>
    </source>
</evidence>
<dbReference type="Proteomes" id="UP000235965">
    <property type="component" value="Unassembled WGS sequence"/>
</dbReference>
<feature type="domain" description="Endonuclease/exonuclease/phosphatase" evidence="1">
    <location>
        <begin position="36"/>
        <end position="99"/>
    </location>
</feature>
<evidence type="ECO:0000313" key="3">
    <source>
        <dbReference type="Proteomes" id="UP000235965"/>
    </source>
</evidence>
<dbReference type="Gene3D" id="3.60.10.10">
    <property type="entry name" value="Endonuclease/exonuclease/phosphatase"/>
    <property type="match status" value="1"/>
</dbReference>
<reference evidence="2 3" key="1">
    <citation type="submission" date="2017-12" db="EMBL/GenBank/DDBJ databases">
        <title>Hemimetabolous genomes reveal molecular basis of termite eusociality.</title>
        <authorList>
            <person name="Harrison M.C."/>
            <person name="Jongepier E."/>
            <person name="Robertson H.M."/>
            <person name="Arning N."/>
            <person name="Bitard-Feildel T."/>
            <person name="Chao H."/>
            <person name="Childers C.P."/>
            <person name="Dinh H."/>
            <person name="Doddapaneni H."/>
            <person name="Dugan S."/>
            <person name="Gowin J."/>
            <person name="Greiner C."/>
            <person name="Han Y."/>
            <person name="Hu H."/>
            <person name="Hughes D.S.T."/>
            <person name="Huylmans A.-K."/>
            <person name="Kemena C."/>
            <person name="Kremer L.P.M."/>
            <person name="Lee S.L."/>
            <person name="Lopez-Ezquerra A."/>
            <person name="Mallet L."/>
            <person name="Monroy-Kuhn J.M."/>
            <person name="Moser A."/>
            <person name="Murali S.C."/>
            <person name="Muzny D.M."/>
            <person name="Otani S."/>
            <person name="Piulachs M.-D."/>
            <person name="Poelchau M."/>
            <person name="Qu J."/>
            <person name="Schaub F."/>
            <person name="Wada-Katsumata A."/>
            <person name="Worley K.C."/>
            <person name="Xie Q."/>
            <person name="Ylla G."/>
            <person name="Poulsen M."/>
            <person name="Gibbs R.A."/>
            <person name="Schal C."/>
            <person name="Richards S."/>
            <person name="Belles X."/>
            <person name="Korb J."/>
            <person name="Bornberg-Bauer E."/>
        </authorList>
    </citation>
    <scope>NUCLEOTIDE SEQUENCE [LARGE SCALE GENOMIC DNA]</scope>
    <source>
        <tissue evidence="2">Whole body</tissue>
    </source>
</reference>
<dbReference type="AlphaFoldDB" id="A0A2J7PBR6"/>
<dbReference type="GO" id="GO:0003824">
    <property type="term" value="F:catalytic activity"/>
    <property type="evidence" value="ECO:0007669"/>
    <property type="project" value="InterPro"/>
</dbReference>
<proteinExistence type="predicted"/>
<comment type="caution">
    <text evidence="2">The sequence shown here is derived from an EMBL/GenBank/DDBJ whole genome shotgun (WGS) entry which is preliminary data.</text>
</comment>
<name>A0A2J7PBR6_9NEOP</name>
<protein>
    <recommendedName>
        <fullName evidence="1">Endonuclease/exonuclease/phosphatase domain-containing protein</fullName>
    </recommendedName>
</protein>
<gene>
    <name evidence="2" type="ORF">B7P43_G12834</name>
</gene>
<organism evidence="2 3">
    <name type="scientific">Cryptotermes secundus</name>
    <dbReference type="NCBI Taxonomy" id="105785"/>
    <lineage>
        <taxon>Eukaryota</taxon>
        <taxon>Metazoa</taxon>
        <taxon>Ecdysozoa</taxon>
        <taxon>Arthropoda</taxon>
        <taxon>Hexapoda</taxon>
        <taxon>Insecta</taxon>
        <taxon>Pterygota</taxon>
        <taxon>Neoptera</taxon>
        <taxon>Polyneoptera</taxon>
        <taxon>Dictyoptera</taxon>
        <taxon>Blattodea</taxon>
        <taxon>Blattoidea</taxon>
        <taxon>Termitoidae</taxon>
        <taxon>Kalotermitidae</taxon>
        <taxon>Cryptotermitinae</taxon>
        <taxon>Cryptotermes</taxon>
    </lineage>
</organism>
<accession>A0A2J7PBR6</accession>
<dbReference type="InterPro" id="IPR036691">
    <property type="entry name" value="Endo/exonu/phosph_ase_sf"/>
</dbReference>
<dbReference type="InParanoid" id="A0A2J7PBR6"/>
<keyword evidence="3" id="KW-1185">Reference proteome</keyword>
<evidence type="ECO:0000259" key="1">
    <source>
        <dbReference type="Pfam" id="PF03372"/>
    </source>
</evidence>
<dbReference type="EMBL" id="NEVH01027077">
    <property type="protein sequence ID" value="PNF13775.1"/>
    <property type="molecule type" value="Genomic_DNA"/>
</dbReference>
<dbReference type="InterPro" id="IPR005135">
    <property type="entry name" value="Endo/exonuclease/phosphatase"/>
</dbReference>
<sequence>MVERYAKTIDEHFWKVVASHQRDWDERLPRRHLKPASDRMKTRYDKLATFIQNFDLDILLISETHFTDRSYIKIPKYNVYSTNHPDNTAHGGTAIIINQSNITMPP</sequence>
<dbReference type="SUPFAM" id="SSF56219">
    <property type="entry name" value="DNase I-like"/>
    <property type="match status" value="1"/>
</dbReference>